<dbReference type="AlphaFoldDB" id="A0A1C7DQC4"/>
<dbReference type="KEGG" id="phc:BBI08_07310"/>
<keyword evidence="3" id="KW-1185">Reference proteome</keyword>
<proteinExistence type="predicted"/>
<name>A0A1C7DQC4_9BACL</name>
<feature type="transmembrane region" description="Helical" evidence="1">
    <location>
        <begin position="56"/>
        <end position="74"/>
    </location>
</feature>
<protein>
    <submittedName>
        <fullName evidence="2">Uncharacterized protein</fullName>
    </submittedName>
</protein>
<accession>A0A1C7DQC4</accession>
<reference evidence="3" key="2">
    <citation type="submission" date="2016-10" db="EMBL/GenBank/DDBJ databases">
        <authorList>
            <person name="See-Too W.S."/>
        </authorList>
    </citation>
    <scope>NUCLEOTIDE SEQUENCE [LARGE SCALE GENOMIC DNA]</scope>
    <source>
        <strain evidence="3">DSM 24743</strain>
    </source>
</reference>
<dbReference type="STRING" id="1215089.BBI08_07310"/>
<evidence type="ECO:0000313" key="3">
    <source>
        <dbReference type="Proteomes" id="UP000092687"/>
    </source>
</evidence>
<dbReference type="Proteomes" id="UP000092687">
    <property type="component" value="Chromosome"/>
</dbReference>
<dbReference type="RefSeq" id="WP_065528122.1">
    <property type="nucleotide sequence ID" value="NZ_CP016537.2"/>
</dbReference>
<keyword evidence="1" id="KW-0812">Transmembrane</keyword>
<organism evidence="2 3">
    <name type="scientific">Planococcus halocryophilus</name>
    <dbReference type="NCBI Taxonomy" id="1215089"/>
    <lineage>
        <taxon>Bacteria</taxon>
        <taxon>Bacillati</taxon>
        <taxon>Bacillota</taxon>
        <taxon>Bacilli</taxon>
        <taxon>Bacillales</taxon>
        <taxon>Caryophanaceae</taxon>
        <taxon>Planococcus</taxon>
    </lineage>
</organism>
<reference evidence="3" key="1">
    <citation type="submission" date="2016-07" db="EMBL/GenBank/DDBJ databases">
        <authorList>
            <person name="See-Too W.S."/>
        </authorList>
    </citation>
    <scope>NUCLEOTIDE SEQUENCE [LARGE SCALE GENOMIC DNA]</scope>
    <source>
        <strain evidence="3">DSM 24743</strain>
    </source>
</reference>
<feature type="transmembrane region" description="Helical" evidence="1">
    <location>
        <begin position="120"/>
        <end position="138"/>
    </location>
</feature>
<dbReference type="OrthoDB" id="1443299at2"/>
<dbReference type="EMBL" id="CP016537">
    <property type="protein sequence ID" value="ANU13665.1"/>
    <property type="molecule type" value="Genomic_DNA"/>
</dbReference>
<evidence type="ECO:0000313" key="2">
    <source>
        <dbReference type="EMBL" id="ANU13665.1"/>
    </source>
</evidence>
<evidence type="ECO:0000256" key="1">
    <source>
        <dbReference type="SAM" id="Phobius"/>
    </source>
</evidence>
<feature type="transmembrane region" description="Helical" evidence="1">
    <location>
        <begin position="81"/>
        <end position="100"/>
    </location>
</feature>
<gene>
    <name evidence="2" type="ORF">BBI08_07310</name>
</gene>
<keyword evidence="1" id="KW-1133">Transmembrane helix</keyword>
<sequence>MKLLKGLWIGFWSGLILGVLLKWVQSVTGEQVYTLLLNVDFIPVIGDVQWSEVTEFIFHMSISLVIGIVFVFLAKRRKYTFGQLVILSLLMSIPFPFLYFLLADLAINADVPAVNDWSAFLYWVFGHLTYSLLLPILYKTFERKNAVSQ</sequence>
<keyword evidence="1" id="KW-0472">Membrane</keyword>